<dbReference type="PROSITE" id="PS00028">
    <property type="entry name" value="ZINC_FINGER_C2H2_1"/>
    <property type="match status" value="1"/>
</dbReference>
<evidence type="ECO:0000259" key="3">
    <source>
        <dbReference type="PROSITE" id="PS50157"/>
    </source>
</evidence>
<evidence type="ECO:0000256" key="1">
    <source>
        <dbReference type="PROSITE-ProRule" id="PRU00042"/>
    </source>
</evidence>
<accession>A0A4Z1GU52</accession>
<dbReference type="AlphaFoldDB" id="A0A4Z1GU52"/>
<evidence type="ECO:0000256" key="2">
    <source>
        <dbReference type="SAM" id="MobiDB-lite"/>
    </source>
</evidence>
<feature type="domain" description="C2H2-type" evidence="3">
    <location>
        <begin position="8"/>
        <end position="36"/>
    </location>
</feature>
<organism evidence="4 5">
    <name type="scientific">Botrytis hyacinthi</name>
    <dbReference type="NCBI Taxonomy" id="278943"/>
    <lineage>
        <taxon>Eukaryota</taxon>
        <taxon>Fungi</taxon>
        <taxon>Dikarya</taxon>
        <taxon>Ascomycota</taxon>
        <taxon>Pezizomycotina</taxon>
        <taxon>Leotiomycetes</taxon>
        <taxon>Helotiales</taxon>
        <taxon>Sclerotiniaceae</taxon>
        <taxon>Botrytis</taxon>
    </lineage>
</organism>
<sequence length="275" mass="30555">MANPAPSFNCDKCFKTFTGKHNLDMHSRAVHRKLERCCLCHRVVKNLLQHHTRYHADVSEGRSQCQHCFRWYLRICAHKCSRLRQRSSYVPVACAPLRITEDPQASQASPSTVSTNRLASTPLLSPQHPTSRSVSLLPLNNTDSTGQISSSKISCNDAPSLSNLARLDFPMDMTVPLDPTKGPPELTSTYPCGINETISICSNLLLYNQGFASTSSPQGILNVDLPYSDIPVPGIESGNLDPPSAEEPTISETGFQWMTWEECMDCEFNALELWL</sequence>
<keyword evidence="1" id="KW-0863">Zinc-finger</keyword>
<dbReference type="InterPro" id="IPR013087">
    <property type="entry name" value="Znf_C2H2_type"/>
</dbReference>
<comment type="caution">
    <text evidence="4">The sequence shown here is derived from an EMBL/GenBank/DDBJ whole genome shotgun (WGS) entry which is preliminary data.</text>
</comment>
<protein>
    <recommendedName>
        <fullName evidence="3">C2H2-type domain-containing protein</fullName>
    </recommendedName>
</protein>
<proteinExistence type="predicted"/>
<keyword evidence="1" id="KW-0862">Zinc</keyword>
<feature type="region of interest" description="Disordered" evidence="2">
    <location>
        <begin position="105"/>
        <end position="140"/>
    </location>
</feature>
<name>A0A4Z1GU52_9HELO</name>
<keyword evidence="1" id="KW-0479">Metal-binding</keyword>
<dbReference type="PROSITE" id="PS50157">
    <property type="entry name" value="ZINC_FINGER_C2H2_2"/>
    <property type="match status" value="1"/>
</dbReference>
<gene>
    <name evidence="4" type="ORF">BHYA_0107g00080</name>
</gene>
<evidence type="ECO:0000313" key="4">
    <source>
        <dbReference type="EMBL" id="TGO37043.1"/>
    </source>
</evidence>
<evidence type="ECO:0000313" key="5">
    <source>
        <dbReference type="Proteomes" id="UP000297814"/>
    </source>
</evidence>
<keyword evidence="5" id="KW-1185">Reference proteome</keyword>
<dbReference type="GO" id="GO:0008270">
    <property type="term" value="F:zinc ion binding"/>
    <property type="evidence" value="ECO:0007669"/>
    <property type="project" value="UniProtKB-KW"/>
</dbReference>
<dbReference type="EMBL" id="PQXK01000107">
    <property type="protein sequence ID" value="TGO37043.1"/>
    <property type="molecule type" value="Genomic_DNA"/>
</dbReference>
<dbReference type="Proteomes" id="UP000297814">
    <property type="component" value="Unassembled WGS sequence"/>
</dbReference>
<reference evidence="4 5" key="1">
    <citation type="submission" date="2017-12" db="EMBL/GenBank/DDBJ databases">
        <title>Comparative genomics of Botrytis spp.</title>
        <authorList>
            <person name="Valero-Jimenez C.A."/>
            <person name="Tapia P."/>
            <person name="Veloso J."/>
            <person name="Silva-Moreno E."/>
            <person name="Staats M."/>
            <person name="Valdes J.H."/>
            <person name="Van Kan J.A.L."/>
        </authorList>
    </citation>
    <scope>NUCLEOTIDE SEQUENCE [LARGE SCALE GENOMIC DNA]</scope>
    <source>
        <strain evidence="4 5">Bh0001</strain>
    </source>
</reference>